<dbReference type="GO" id="GO:0004401">
    <property type="term" value="F:histidinol-phosphatase activity"/>
    <property type="evidence" value="ECO:0007669"/>
    <property type="project" value="UniProtKB-UniRule"/>
</dbReference>
<evidence type="ECO:0000256" key="1">
    <source>
        <dbReference type="ARBA" id="ARBA00004970"/>
    </source>
</evidence>
<name>A0A9D0YXD2_9FIRM</name>
<dbReference type="Pfam" id="PF02811">
    <property type="entry name" value="PHP"/>
    <property type="match status" value="1"/>
</dbReference>
<evidence type="ECO:0000256" key="3">
    <source>
        <dbReference type="ARBA" id="ARBA00013085"/>
    </source>
</evidence>
<dbReference type="Proteomes" id="UP000886819">
    <property type="component" value="Unassembled WGS sequence"/>
</dbReference>
<evidence type="ECO:0000256" key="4">
    <source>
        <dbReference type="ARBA" id="ARBA00022605"/>
    </source>
</evidence>
<evidence type="ECO:0000256" key="6">
    <source>
        <dbReference type="ARBA" id="ARBA00023102"/>
    </source>
</evidence>
<evidence type="ECO:0000313" key="11">
    <source>
        <dbReference type="Proteomes" id="UP000886819"/>
    </source>
</evidence>
<comment type="catalytic activity">
    <reaction evidence="7 8">
        <text>L-histidinol phosphate + H2O = L-histidinol + phosphate</text>
        <dbReference type="Rhea" id="RHEA:14465"/>
        <dbReference type="ChEBI" id="CHEBI:15377"/>
        <dbReference type="ChEBI" id="CHEBI:43474"/>
        <dbReference type="ChEBI" id="CHEBI:57699"/>
        <dbReference type="ChEBI" id="CHEBI:57980"/>
        <dbReference type="EC" id="3.1.3.15"/>
    </reaction>
</comment>
<evidence type="ECO:0000256" key="2">
    <source>
        <dbReference type="ARBA" id="ARBA00009152"/>
    </source>
</evidence>
<protein>
    <recommendedName>
        <fullName evidence="3 8">Histidinol-phosphatase</fullName>
        <shortName evidence="8">HolPase</shortName>
        <ecNumber evidence="3 8">3.1.3.15</ecNumber>
    </recommendedName>
</protein>
<dbReference type="AlphaFoldDB" id="A0A9D0YXD2"/>
<dbReference type="SUPFAM" id="SSF89550">
    <property type="entry name" value="PHP domain-like"/>
    <property type="match status" value="1"/>
</dbReference>
<evidence type="ECO:0000256" key="7">
    <source>
        <dbReference type="ARBA" id="ARBA00049158"/>
    </source>
</evidence>
<comment type="pathway">
    <text evidence="1 8">Amino-acid biosynthesis; L-histidine biosynthesis; L-histidine from 5-phospho-alpha-D-ribose 1-diphosphate: step 8/9.</text>
</comment>
<dbReference type="PANTHER" id="PTHR21039">
    <property type="entry name" value="HISTIDINOL PHOSPHATASE-RELATED"/>
    <property type="match status" value="1"/>
</dbReference>
<gene>
    <name evidence="10" type="ORF">IAA66_06135</name>
</gene>
<accession>A0A9D0YXD2</accession>
<comment type="caution">
    <text evidence="10">The sequence shown here is derived from an EMBL/GenBank/DDBJ whole genome shotgun (WGS) entry which is preliminary data.</text>
</comment>
<dbReference type="Gene3D" id="3.20.20.140">
    <property type="entry name" value="Metal-dependent hydrolases"/>
    <property type="match status" value="1"/>
</dbReference>
<organism evidence="10 11">
    <name type="scientific">Candidatus Avichristensenella intestinipullorum</name>
    <dbReference type="NCBI Taxonomy" id="2840693"/>
    <lineage>
        <taxon>Bacteria</taxon>
        <taxon>Bacillati</taxon>
        <taxon>Bacillota</taxon>
        <taxon>Clostridia</taxon>
        <taxon>Candidatus Avichristensenella</taxon>
    </lineage>
</organism>
<reference evidence="10" key="1">
    <citation type="submission" date="2020-10" db="EMBL/GenBank/DDBJ databases">
        <authorList>
            <person name="Gilroy R."/>
        </authorList>
    </citation>
    <scope>NUCLEOTIDE SEQUENCE</scope>
    <source>
        <strain evidence="10">ChiHile30-977</strain>
    </source>
</reference>
<keyword evidence="4 8" id="KW-0028">Amino-acid biosynthesis</keyword>
<evidence type="ECO:0000256" key="8">
    <source>
        <dbReference type="RuleBase" id="RU366003"/>
    </source>
</evidence>
<keyword evidence="6 8" id="KW-0368">Histidine biosynthesis</keyword>
<proteinExistence type="inferred from homology"/>
<dbReference type="InterPro" id="IPR010140">
    <property type="entry name" value="Histidinol_P_phosphatase_HisJ"/>
</dbReference>
<comment type="similarity">
    <text evidence="2 8">Belongs to the PHP hydrolase family. HisK subfamily.</text>
</comment>
<evidence type="ECO:0000259" key="9">
    <source>
        <dbReference type="Pfam" id="PF02811"/>
    </source>
</evidence>
<dbReference type="NCBIfam" id="TIGR01856">
    <property type="entry name" value="hisJ_fam"/>
    <property type="match status" value="1"/>
</dbReference>
<dbReference type="GO" id="GO:0005737">
    <property type="term" value="C:cytoplasm"/>
    <property type="evidence" value="ECO:0007669"/>
    <property type="project" value="TreeGrafter"/>
</dbReference>
<sequence length="270" mass="30922">MTIRLDYHLHTCHSMDCEQSLDTLCAAAVRTGLTEICITDHTEFGHPYPGSDVPPVVEDWLADIEAAREAWPQLTIRAGLEIGDNPLCRERIKRWHAALPLDFKLLSLHLIDQEDPFVPEFFAHRDQATLYRRYVESRLESAMAWEPEEFDAFAHIGYCAKFAPYPLEERPLRRRHAPEAMDALLRRLAENGKALEINTSGRKTMPEFLPDREIVTRFRELGGEFVTLGSDAHTPEYVGRWIDEAAELAKSCGIRWALTFSQRRPIPVAL</sequence>
<dbReference type="GO" id="GO:0000105">
    <property type="term" value="P:L-histidine biosynthetic process"/>
    <property type="evidence" value="ECO:0007669"/>
    <property type="project" value="UniProtKB-UniRule"/>
</dbReference>
<keyword evidence="5 8" id="KW-0378">Hydrolase</keyword>
<evidence type="ECO:0000256" key="5">
    <source>
        <dbReference type="ARBA" id="ARBA00022801"/>
    </source>
</evidence>
<reference evidence="10" key="2">
    <citation type="journal article" date="2021" name="PeerJ">
        <title>Extensive microbial diversity within the chicken gut microbiome revealed by metagenomics and culture.</title>
        <authorList>
            <person name="Gilroy R."/>
            <person name="Ravi A."/>
            <person name="Getino M."/>
            <person name="Pursley I."/>
            <person name="Horton D.L."/>
            <person name="Alikhan N.F."/>
            <person name="Baker D."/>
            <person name="Gharbi K."/>
            <person name="Hall N."/>
            <person name="Watson M."/>
            <person name="Adriaenssens E.M."/>
            <person name="Foster-Nyarko E."/>
            <person name="Jarju S."/>
            <person name="Secka A."/>
            <person name="Antonio M."/>
            <person name="Oren A."/>
            <person name="Chaudhuri R.R."/>
            <person name="La Ragione R."/>
            <person name="Hildebrand F."/>
            <person name="Pallen M.J."/>
        </authorList>
    </citation>
    <scope>NUCLEOTIDE SEQUENCE</scope>
    <source>
        <strain evidence="10">ChiHile30-977</strain>
    </source>
</reference>
<dbReference type="InterPro" id="IPR016195">
    <property type="entry name" value="Pol/histidinol_Pase-like"/>
</dbReference>
<feature type="domain" description="PHP" evidence="9">
    <location>
        <begin position="6"/>
        <end position="200"/>
    </location>
</feature>
<dbReference type="EMBL" id="DVFI01000092">
    <property type="protein sequence ID" value="HIQ63151.1"/>
    <property type="molecule type" value="Genomic_DNA"/>
</dbReference>
<evidence type="ECO:0000313" key="10">
    <source>
        <dbReference type="EMBL" id="HIQ63151.1"/>
    </source>
</evidence>
<dbReference type="InterPro" id="IPR004013">
    <property type="entry name" value="PHP_dom"/>
</dbReference>
<dbReference type="EC" id="3.1.3.15" evidence="3 8"/>
<dbReference type="PANTHER" id="PTHR21039:SF0">
    <property type="entry name" value="HISTIDINOL-PHOSPHATASE"/>
    <property type="match status" value="1"/>
</dbReference>